<dbReference type="InterPro" id="IPR025662">
    <property type="entry name" value="Sigma_54_int_dom_ATP-bd_1"/>
</dbReference>
<gene>
    <name evidence="7" type="ORF">LZC95_33400</name>
</gene>
<evidence type="ECO:0000256" key="5">
    <source>
        <dbReference type="ARBA" id="ARBA00023163"/>
    </source>
</evidence>
<organism evidence="7 8">
    <name type="scientific">Pendulispora brunnea</name>
    <dbReference type="NCBI Taxonomy" id="2905690"/>
    <lineage>
        <taxon>Bacteria</taxon>
        <taxon>Pseudomonadati</taxon>
        <taxon>Myxococcota</taxon>
        <taxon>Myxococcia</taxon>
        <taxon>Myxococcales</taxon>
        <taxon>Sorangiineae</taxon>
        <taxon>Pendulisporaceae</taxon>
        <taxon>Pendulispora</taxon>
    </lineage>
</organism>
<dbReference type="SUPFAM" id="SSF46689">
    <property type="entry name" value="Homeodomain-like"/>
    <property type="match status" value="1"/>
</dbReference>
<proteinExistence type="predicted"/>
<dbReference type="PRINTS" id="PR01590">
    <property type="entry name" value="HTHFIS"/>
</dbReference>
<evidence type="ECO:0000256" key="1">
    <source>
        <dbReference type="ARBA" id="ARBA00022741"/>
    </source>
</evidence>
<sequence length="481" mass="51988">MSNDSQRDLREDAHISHRNRVGLISTSTDLIERIETAVAQCGSDLNVASDATCAKEILLSPGYALKIVDHAAGVCSTPHAPCDGCSMMAAMFHQGAISLLVRNGESRKTIQRYATGDLEPLVHDVKAILLREDTAAVLDTEIIGASAALQSVREQIQRIGPYRDISVMVLGETGTGKELVAEAIHRIGAPPGAPFVAINCAAVPENLFESELFGHEAGAYTGARGPRAGLLEAGGQGVVFLDEVGDMPLPLQSKLLRVLETRTFRRVGGTRDLPLQARIVSATNGNLELMLRPDLLYRLAGFTIVLPALRERAEDIPLLARAFLRRFSHRHRIPVTRFSETALARLRLHDWPGNVRELRGTVERAAILSRSSVVEEADVLAAIAPLRQASSSGAYPCIAAGAPIAALTPLTPLAYSAKSAQASVSRIATDSAERPRLRDMEREMILQAFEESDRKLSGAARALGLPRSTLRDKLRRYGVLT</sequence>
<dbReference type="PANTHER" id="PTHR32071:SF117">
    <property type="entry name" value="PTS-DEPENDENT DIHYDROXYACETONE KINASE OPERON REGULATORY PROTEIN-RELATED"/>
    <property type="match status" value="1"/>
</dbReference>
<dbReference type="Proteomes" id="UP001379533">
    <property type="component" value="Chromosome"/>
</dbReference>
<accession>A0ABZ2JZV5</accession>
<keyword evidence="5" id="KW-0804">Transcription</keyword>
<evidence type="ECO:0000313" key="7">
    <source>
        <dbReference type="EMBL" id="WXA91339.1"/>
    </source>
</evidence>
<dbReference type="Gene3D" id="1.10.10.60">
    <property type="entry name" value="Homeodomain-like"/>
    <property type="match status" value="1"/>
</dbReference>
<keyword evidence="2" id="KW-0067">ATP-binding</keyword>
<dbReference type="EMBL" id="CP089982">
    <property type="protein sequence ID" value="WXA91339.1"/>
    <property type="molecule type" value="Genomic_DNA"/>
</dbReference>
<dbReference type="Pfam" id="PF00158">
    <property type="entry name" value="Sigma54_activat"/>
    <property type="match status" value="1"/>
</dbReference>
<evidence type="ECO:0000313" key="8">
    <source>
        <dbReference type="Proteomes" id="UP001379533"/>
    </source>
</evidence>
<dbReference type="InterPro" id="IPR002078">
    <property type="entry name" value="Sigma_54_int"/>
</dbReference>
<keyword evidence="4" id="KW-0238">DNA-binding</keyword>
<dbReference type="InterPro" id="IPR003593">
    <property type="entry name" value="AAA+_ATPase"/>
</dbReference>
<dbReference type="Gene3D" id="3.40.50.300">
    <property type="entry name" value="P-loop containing nucleotide triphosphate hydrolases"/>
    <property type="match status" value="1"/>
</dbReference>
<feature type="domain" description="Sigma-54 factor interaction" evidence="6">
    <location>
        <begin position="142"/>
        <end position="367"/>
    </location>
</feature>
<dbReference type="Gene3D" id="1.10.8.60">
    <property type="match status" value="1"/>
</dbReference>
<keyword evidence="3" id="KW-0805">Transcription regulation</keyword>
<dbReference type="Pfam" id="PF25601">
    <property type="entry name" value="AAA_lid_14"/>
    <property type="match status" value="1"/>
</dbReference>
<dbReference type="PROSITE" id="PS00675">
    <property type="entry name" value="SIGMA54_INTERACT_1"/>
    <property type="match status" value="1"/>
</dbReference>
<name>A0ABZ2JZV5_9BACT</name>
<dbReference type="CDD" id="cd00009">
    <property type="entry name" value="AAA"/>
    <property type="match status" value="1"/>
</dbReference>
<dbReference type="InterPro" id="IPR009057">
    <property type="entry name" value="Homeodomain-like_sf"/>
</dbReference>
<dbReference type="InterPro" id="IPR027417">
    <property type="entry name" value="P-loop_NTPase"/>
</dbReference>
<keyword evidence="8" id="KW-1185">Reference proteome</keyword>
<dbReference type="Pfam" id="PF02954">
    <property type="entry name" value="HTH_8"/>
    <property type="match status" value="1"/>
</dbReference>
<evidence type="ECO:0000259" key="6">
    <source>
        <dbReference type="PROSITE" id="PS50045"/>
    </source>
</evidence>
<dbReference type="PROSITE" id="PS50045">
    <property type="entry name" value="SIGMA54_INTERACT_4"/>
    <property type="match status" value="1"/>
</dbReference>
<dbReference type="RefSeq" id="WP_394841959.1">
    <property type="nucleotide sequence ID" value="NZ_CP089982.1"/>
</dbReference>
<dbReference type="PANTHER" id="PTHR32071">
    <property type="entry name" value="TRANSCRIPTIONAL REGULATORY PROTEIN"/>
    <property type="match status" value="1"/>
</dbReference>
<dbReference type="SUPFAM" id="SSF52540">
    <property type="entry name" value="P-loop containing nucleoside triphosphate hydrolases"/>
    <property type="match status" value="1"/>
</dbReference>
<evidence type="ECO:0000256" key="3">
    <source>
        <dbReference type="ARBA" id="ARBA00023015"/>
    </source>
</evidence>
<protein>
    <submittedName>
        <fullName evidence="7">Sigma-54 dependent transcriptional regulator</fullName>
    </submittedName>
</protein>
<evidence type="ECO:0000256" key="2">
    <source>
        <dbReference type="ARBA" id="ARBA00022840"/>
    </source>
</evidence>
<dbReference type="InterPro" id="IPR002197">
    <property type="entry name" value="HTH_Fis"/>
</dbReference>
<dbReference type="SMART" id="SM00382">
    <property type="entry name" value="AAA"/>
    <property type="match status" value="1"/>
</dbReference>
<keyword evidence="1" id="KW-0547">Nucleotide-binding</keyword>
<dbReference type="InterPro" id="IPR058031">
    <property type="entry name" value="AAA_lid_NorR"/>
</dbReference>
<evidence type="ECO:0000256" key="4">
    <source>
        <dbReference type="ARBA" id="ARBA00023125"/>
    </source>
</evidence>
<reference evidence="7 8" key="1">
    <citation type="submission" date="2021-12" db="EMBL/GenBank/DDBJ databases">
        <title>Discovery of the Pendulisporaceae a myxobacterial family with distinct sporulation behavior and unique specialized metabolism.</title>
        <authorList>
            <person name="Garcia R."/>
            <person name="Popoff A."/>
            <person name="Bader C.D."/>
            <person name="Loehr J."/>
            <person name="Walesch S."/>
            <person name="Walt C."/>
            <person name="Boldt J."/>
            <person name="Bunk B."/>
            <person name="Haeckl F.J.F.P.J."/>
            <person name="Gunesch A.P."/>
            <person name="Birkelbach J."/>
            <person name="Nuebel U."/>
            <person name="Pietschmann T."/>
            <person name="Bach T."/>
            <person name="Mueller R."/>
        </authorList>
    </citation>
    <scope>NUCLEOTIDE SEQUENCE [LARGE SCALE GENOMIC DNA]</scope>
    <source>
        <strain evidence="7 8">MSr12523</strain>
    </source>
</reference>